<dbReference type="eggNOG" id="arCOG00377">
    <property type="taxonomic scope" value="Archaea"/>
</dbReference>
<dbReference type="STRING" id="565033.GACE_1069"/>
<evidence type="ECO:0000313" key="3">
    <source>
        <dbReference type="EMBL" id="AIY90113.1"/>
    </source>
</evidence>
<feature type="domain" description="DUF7343" evidence="2">
    <location>
        <begin position="168"/>
        <end position="226"/>
    </location>
</feature>
<dbReference type="InterPro" id="IPR055767">
    <property type="entry name" value="DUF7343"/>
</dbReference>
<organism evidence="3 4">
    <name type="scientific">Geoglobus acetivorans</name>
    <dbReference type="NCBI Taxonomy" id="565033"/>
    <lineage>
        <taxon>Archaea</taxon>
        <taxon>Methanobacteriati</taxon>
        <taxon>Methanobacteriota</taxon>
        <taxon>Archaeoglobi</taxon>
        <taxon>Archaeoglobales</taxon>
        <taxon>Archaeoglobaceae</taxon>
        <taxon>Geoglobus</taxon>
    </lineage>
</organism>
<reference evidence="3 4" key="1">
    <citation type="journal article" date="2015" name="Appl. Environ. Microbiol.">
        <title>The Geoglobus acetivorans genome: Fe(III) reduction, acetate utilization, autotrophic growth, and degradation of aromatic compounds in a hyperthermophilic archaeon.</title>
        <authorList>
            <person name="Mardanov A.V."/>
            <person name="Slododkina G.B."/>
            <person name="Slobodkin A.I."/>
            <person name="Beletsky A.V."/>
            <person name="Gavrilov S.N."/>
            <person name="Kublanov I.V."/>
            <person name="Bonch-Osmolovskaya E.A."/>
            <person name="Skryabin K.G."/>
            <person name="Ravin N.V."/>
        </authorList>
    </citation>
    <scope>NUCLEOTIDE SEQUENCE [LARGE SCALE GENOMIC DNA]</scope>
    <source>
        <strain evidence="3 4">SBH6</strain>
    </source>
</reference>
<keyword evidence="1" id="KW-0812">Transmembrane</keyword>
<evidence type="ECO:0000313" key="4">
    <source>
        <dbReference type="Proteomes" id="UP000030624"/>
    </source>
</evidence>
<dbReference type="InterPro" id="IPR013784">
    <property type="entry name" value="Carb-bd-like_fold"/>
</dbReference>
<dbReference type="HOGENOM" id="CLU_062160_0_0_2"/>
<dbReference type="SUPFAM" id="SSF49452">
    <property type="entry name" value="Starch-binding domain-like"/>
    <property type="match status" value="1"/>
</dbReference>
<dbReference type="AlphaFoldDB" id="A0A0A7GE21"/>
<accession>A0A0A7GE21</accession>
<dbReference type="SUPFAM" id="SSF46785">
    <property type="entry name" value="Winged helix' DNA-binding domain"/>
    <property type="match status" value="1"/>
</dbReference>
<dbReference type="RefSeq" id="WP_048091773.1">
    <property type="nucleotide sequence ID" value="NZ_CP009552.1"/>
</dbReference>
<keyword evidence="1" id="KW-0472">Membrane</keyword>
<dbReference type="InterPro" id="IPR036390">
    <property type="entry name" value="WH_DNA-bd_sf"/>
</dbReference>
<gene>
    <name evidence="3" type="ORF">GACE_1069</name>
</gene>
<evidence type="ECO:0000256" key="1">
    <source>
        <dbReference type="SAM" id="Phobius"/>
    </source>
</evidence>
<name>A0A0A7GE21_GEOAI</name>
<feature type="transmembrane region" description="Helical" evidence="1">
    <location>
        <begin position="129"/>
        <end position="149"/>
    </location>
</feature>
<dbReference type="GeneID" id="24797654"/>
<dbReference type="Gene3D" id="2.60.40.1120">
    <property type="entry name" value="Carboxypeptidase-like, regulatory domain"/>
    <property type="match status" value="1"/>
</dbReference>
<dbReference type="InterPro" id="IPR036388">
    <property type="entry name" value="WH-like_DNA-bd_sf"/>
</dbReference>
<dbReference type="KEGG" id="gac:GACE_1069"/>
<dbReference type="GO" id="GO:0030246">
    <property type="term" value="F:carbohydrate binding"/>
    <property type="evidence" value="ECO:0007669"/>
    <property type="project" value="InterPro"/>
</dbReference>
<proteinExistence type="predicted"/>
<protein>
    <recommendedName>
        <fullName evidence="2">DUF7343 domain-containing protein</fullName>
    </recommendedName>
</protein>
<dbReference type="Proteomes" id="UP000030624">
    <property type="component" value="Chromosome"/>
</dbReference>
<dbReference type="Gene3D" id="1.10.10.10">
    <property type="entry name" value="Winged helix-like DNA-binding domain superfamily/Winged helix DNA-binding domain"/>
    <property type="match status" value="1"/>
</dbReference>
<dbReference type="EMBL" id="CP009552">
    <property type="protein sequence ID" value="AIY90113.1"/>
    <property type="molecule type" value="Genomic_DNA"/>
</dbReference>
<keyword evidence="1" id="KW-1133">Transmembrane helix</keyword>
<evidence type="ECO:0000259" key="2">
    <source>
        <dbReference type="Pfam" id="PF24034"/>
    </source>
</evidence>
<sequence>MKKILVILALLLITSTASGAKIQGTVFSWETFEPLKNVIITINTTPQQRIVSEDGNYMFEVSPGIYSIEVYHYDDITLYANETVVVEQNGTYRIDILAYPLVEELDRNMSEELNLEFNVEDGRIQSNSGYYWIGGVLLIAVLFAGAYVLKRRASEEVHELVPQESLPEDLGEIVEIIRQAGGRITQKELKKKTGYSDAKISLMLADLERRGIVEKVKKGRGNIIFLKD</sequence>
<dbReference type="Pfam" id="PF24034">
    <property type="entry name" value="DUF7343"/>
    <property type="match status" value="1"/>
</dbReference>